<feature type="region of interest" description="Disordered" evidence="1">
    <location>
        <begin position="227"/>
        <end position="261"/>
    </location>
</feature>
<evidence type="ECO:0000256" key="1">
    <source>
        <dbReference type="SAM" id="MobiDB-lite"/>
    </source>
</evidence>
<name>A0ABR8DD78_9NOST</name>
<accession>A0ABR8DD78</accession>
<dbReference type="Proteomes" id="UP000661112">
    <property type="component" value="Unassembled WGS sequence"/>
</dbReference>
<dbReference type="RefSeq" id="WP_190477527.1">
    <property type="nucleotide sequence ID" value="NZ_JACJSG010000044.1"/>
</dbReference>
<keyword evidence="3" id="KW-1185">Reference proteome</keyword>
<gene>
    <name evidence="2" type="ORF">H6G83_26380</name>
</gene>
<proteinExistence type="predicted"/>
<comment type="caution">
    <text evidence="2">The sequence shown here is derived from an EMBL/GenBank/DDBJ whole genome shotgun (WGS) entry which is preliminary data.</text>
</comment>
<sequence length="281" mass="31304">MPRKICGLGFDCASMMLQPGIDPGFCLNYETCGAATRLTPDEEIELIRVREIEIRSRREQAQRIQETIRTTRRQAAVMMLMSRGCPQTPESLGVNAQMQEIAACVEQLHHQLNNLEGHYIAPPGCEVHHYNVKRPSGVYGYNKLTASEPIFEPSEKQEKVRVIHLSHDYDPRNLQARLGIDRRNKLTRVRTLLALAVELLQSCANTLSDESSVQSNSLLMTVDSTLSTHEVSEPSPAVGDRLQSAEGHGPITNEPNPSPNHLVDIVETQEHGTNAQIETPL</sequence>
<protein>
    <submittedName>
        <fullName evidence="2">Uncharacterized protein</fullName>
    </submittedName>
</protein>
<evidence type="ECO:0000313" key="2">
    <source>
        <dbReference type="EMBL" id="MBD2504096.1"/>
    </source>
</evidence>
<dbReference type="EMBL" id="JACJSG010000044">
    <property type="protein sequence ID" value="MBD2504096.1"/>
    <property type="molecule type" value="Genomic_DNA"/>
</dbReference>
<reference evidence="2 3" key="1">
    <citation type="journal article" date="2020" name="ISME J.">
        <title>Comparative genomics reveals insights into cyanobacterial evolution and habitat adaptation.</title>
        <authorList>
            <person name="Chen M.Y."/>
            <person name="Teng W.K."/>
            <person name="Zhao L."/>
            <person name="Hu C.X."/>
            <person name="Zhou Y.K."/>
            <person name="Han B.P."/>
            <person name="Song L.R."/>
            <person name="Shu W.S."/>
        </authorList>
    </citation>
    <scope>NUCLEOTIDE SEQUENCE [LARGE SCALE GENOMIC DNA]</scope>
    <source>
        <strain evidence="2 3">FACHB-119</strain>
    </source>
</reference>
<organism evidence="2 3">
    <name type="scientific">Anabaena azotica FACHB-119</name>
    <dbReference type="NCBI Taxonomy" id="947527"/>
    <lineage>
        <taxon>Bacteria</taxon>
        <taxon>Bacillati</taxon>
        <taxon>Cyanobacteriota</taxon>
        <taxon>Cyanophyceae</taxon>
        <taxon>Nostocales</taxon>
        <taxon>Nostocaceae</taxon>
        <taxon>Anabaena</taxon>
        <taxon>Anabaena azotica</taxon>
    </lineage>
</organism>
<evidence type="ECO:0000313" key="3">
    <source>
        <dbReference type="Proteomes" id="UP000661112"/>
    </source>
</evidence>